<evidence type="ECO:0000313" key="2">
    <source>
        <dbReference type="Proteomes" id="UP000215181"/>
    </source>
</evidence>
<comment type="caution">
    <text evidence="1">The sequence shown here is derived from an EMBL/GenBank/DDBJ whole genome shotgun (WGS) entry which is preliminary data.</text>
</comment>
<proteinExistence type="predicted"/>
<accession>A0A235F0G5</accession>
<dbReference type="Proteomes" id="UP000215181">
    <property type="component" value="Unassembled WGS sequence"/>
</dbReference>
<evidence type="ECO:0008006" key="3">
    <source>
        <dbReference type="Google" id="ProtNLM"/>
    </source>
</evidence>
<dbReference type="EMBL" id="NOIH01000008">
    <property type="protein sequence ID" value="OYD54327.1"/>
    <property type="molecule type" value="Genomic_DNA"/>
</dbReference>
<evidence type="ECO:0000313" key="1">
    <source>
        <dbReference type="EMBL" id="OYD54327.1"/>
    </source>
</evidence>
<gene>
    <name evidence="1" type="ORF">CGK74_09085</name>
</gene>
<protein>
    <recommendedName>
        <fullName evidence="3">RNA polymerase sigma-70 region 4 domain-containing protein</fullName>
    </recommendedName>
</protein>
<dbReference type="RefSeq" id="WP_094268165.1">
    <property type="nucleotide sequence ID" value="NZ_NOIH01000008.1"/>
</dbReference>
<name>A0A235F0G5_9RHOO</name>
<organism evidence="1 2">
    <name type="scientific">Thauera propionica</name>
    <dbReference type="NCBI Taxonomy" id="2019431"/>
    <lineage>
        <taxon>Bacteria</taxon>
        <taxon>Pseudomonadati</taxon>
        <taxon>Pseudomonadota</taxon>
        <taxon>Betaproteobacteria</taxon>
        <taxon>Rhodocyclales</taxon>
        <taxon>Zoogloeaceae</taxon>
        <taxon>Thauera</taxon>
    </lineage>
</organism>
<dbReference type="AlphaFoldDB" id="A0A235F0G5"/>
<keyword evidence="2" id="KW-1185">Reference proteome</keyword>
<reference evidence="1 2" key="1">
    <citation type="submission" date="2017-07" db="EMBL/GenBank/DDBJ databases">
        <title>Thauera sp. KNDSS-Mac4 genome sequence and assembly.</title>
        <authorList>
            <person name="Mayilraj S."/>
        </authorList>
    </citation>
    <scope>NUCLEOTIDE SEQUENCE [LARGE SCALE GENOMIC DNA]</scope>
    <source>
        <strain evidence="1 2">KNDSS-Mac4</strain>
    </source>
</reference>
<sequence length="81" mass="9021">MSLEIPIDEVQFARMTEIARHAEPGFFAVANHDEIAAALAAEEGTKPLSRARIAQIEREALRKLRRILEARGILSPDDMVP</sequence>